<keyword evidence="4" id="KW-0378">Hydrolase</keyword>
<keyword evidence="4" id="KW-0645">Protease</keyword>
<evidence type="ECO:0000256" key="4">
    <source>
        <dbReference type="RuleBase" id="RU000454"/>
    </source>
</evidence>
<name>A0A0C3ETD2_PILCF</name>
<feature type="signal peptide" evidence="5">
    <location>
        <begin position="1"/>
        <end position="18"/>
    </location>
</feature>
<dbReference type="InterPro" id="IPR034164">
    <property type="entry name" value="Pepsin-like_dom"/>
</dbReference>
<dbReference type="InterPro" id="IPR021109">
    <property type="entry name" value="Peptidase_aspartic_dom_sf"/>
</dbReference>
<dbReference type="InParanoid" id="A0A0C3ETD2"/>
<organism evidence="7 8">
    <name type="scientific">Piloderma croceum (strain F 1598)</name>
    <dbReference type="NCBI Taxonomy" id="765440"/>
    <lineage>
        <taxon>Eukaryota</taxon>
        <taxon>Fungi</taxon>
        <taxon>Dikarya</taxon>
        <taxon>Basidiomycota</taxon>
        <taxon>Agaricomycotina</taxon>
        <taxon>Agaricomycetes</taxon>
        <taxon>Agaricomycetidae</taxon>
        <taxon>Atheliales</taxon>
        <taxon>Atheliaceae</taxon>
        <taxon>Piloderma</taxon>
    </lineage>
</organism>
<evidence type="ECO:0000256" key="5">
    <source>
        <dbReference type="SAM" id="SignalP"/>
    </source>
</evidence>
<dbReference type="AlphaFoldDB" id="A0A0C3ETD2"/>
<dbReference type="GO" id="GO:0004190">
    <property type="term" value="F:aspartic-type endopeptidase activity"/>
    <property type="evidence" value="ECO:0007669"/>
    <property type="project" value="UniProtKB-KW"/>
</dbReference>
<evidence type="ECO:0000313" key="7">
    <source>
        <dbReference type="EMBL" id="KIM75785.1"/>
    </source>
</evidence>
<dbReference type="PROSITE" id="PS51767">
    <property type="entry name" value="PEPTIDASE_A1"/>
    <property type="match status" value="1"/>
</dbReference>
<dbReference type="STRING" id="765440.A0A0C3ETD2"/>
<dbReference type="Pfam" id="PF00026">
    <property type="entry name" value="Asp"/>
    <property type="match status" value="1"/>
</dbReference>
<sequence length="402" mass="42797">MFPSTAILSLLLAVVSSATPIRRDSNKVTLQFAHQVNALCGSQNLAEIDRDRAIALVNNAGGQKAHKVSVDVTNTAVTYTSQVGIGSPPTKYTLLIDTGSSNTWVNGKKYVKTGTSEKTGNSVNVSYGSGSFSGTEYYDTVTLAPELVIKRQSIGVASNATGFDDVDGILGIGPVDLTKGTVENEHTVPTVTDNLSKAGTISSDVIGIFYSPARKEGGSGELTWGGVDTAKITSDINYVPITETAPASRFWGVNQTITYGDKKTIVPLSAGIVDTGTTLVLLATDYFKQYQKEVGGGVDVATGLIKITHAEFSKLKNLNFKIGKHTYSLTPNAQIWPRSLNTKIGGEEGSIYLIVSDLGTTSGQGLDFINGYAFLERFYSVYDTTNRQVGFATTDYTEATTN</sequence>
<keyword evidence="8" id="KW-1185">Reference proteome</keyword>
<feature type="chain" id="PRO_5002174349" description="Peptidase A1 domain-containing protein" evidence="5">
    <location>
        <begin position="19"/>
        <end position="402"/>
    </location>
</feature>
<comment type="similarity">
    <text evidence="1 4">Belongs to the peptidase A1 family.</text>
</comment>
<dbReference type="OrthoDB" id="660550at2759"/>
<reference evidence="7 8" key="1">
    <citation type="submission" date="2014-04" db="EMBL/GenBank/DDBJ databases">
        <authorList>
            <consortium name="DOE Joint Genome Institute"/>
            <person name="Kuo A."/>
            <person name="Tarkka M."/>
            <person name="Buscot F."/>
            <person name="Kohler A."/>
            <person name="Nagy L.G."/>
            <person name="Floudas D."/>
            <person name="Copeland A."/>
            <person name="Barry K.W."/>
            <person name="Cichocki N."/>
            <person name="Veneault-Fourrey C."/>
            <person name="LaButti K."/>
            <person name="Lindquist E.A."/>
            <person name="Lipzen A."/>
            <person name="Lundell T."/>
            <person name="Morin E."/>
            <person name="Murat C."/>
            <person name="Sun H."/>
            <person name="Tunlid A."/>
            <person name="Henrissat B."/>
            <person name="Grigoriev I.V."/>
            <person name="Hibbett D.S."/>
            <person name="Martin F."/>
            <person name="Nordberg H.P."/>
            <person name="Cantor M.N."/>
            <person name="Hua S.X."/>
        </authorList>
    </citation>
    <scope>NUCLEOTIDE SEQUENCE [LARGE SCALE GENOMIC DNA]</scope>
    <source>
        <strain evidence="7 8">F 1598</strain>
    </source>
</reference>
<dbReference type="GO" id="GO:0006508">
    <property type="term" value="P:proteolysis"/>
    <property type="evidence" value="ECO:0007669"/>
    <property type="project" value="UniProtKB-KW"/>
</dbReference>
<dbReference type="Gene3D" id="2.40.70.10">
    <property type="entry name" value="Acid Proteases"/>
    <property type="match status" value="2"/>
</dbReference>
<dbReference type="CDD" id="cd05471">
    <property type="entry name" value="pepsin_like"/>
    <property type="match status" value="1"/>
</dbReference>
<keyword evidence="2 4" id="KW-0064">Aspartyl protease</keyword>
<dbReference type="InterPro" id="IPR001461">
    <property type="entry name" value="Aspartic_peptidase_A1"/>
</dbReference>
<reference evidence="8" key="2">
    <citation type="submission" date="2015-01" db="EMBL/GenBank/DDBJ databases">
        <title>Evolutionary Origins and Diversification of the Mycorrhizal Mutualists.</title>
        <authorList>
            <consortium name="DOE Joint Genome Institute"/>
            <consortium name="Mycorrhizal Genomics Consortium"/>
            <person name="Kohler A."/>
            <person name="Kuo A."/>
            <person name="Nagy L.G."/>
            <person name="Floudas D."/>
            <person name="Copeland A."/>
            <person name="Barry K.W."/>
            <person name="Cichocki N."/>
            <person name="Veneault-Fourrey C."/>
            <person name="LaButti K."/>
            <person name="Lindquist E.A."/>
            <person name="Lipzen A."/>
            <person name="Lundell T."/>
            <person name="Morin E."/>
            <person name="Murat C."/>
            <person name="Riley R."/>
            <person name="Ohm R."/>
            <person name="Sun H."/>
            <person name="Tunlid A."/>
            <person name="Henrissat B."/>
            <person name="Grigoriev I.V."/>
            <person name="Hibbett D.S."/>
            <person name="Martin F."/>
        </authorList>
    </citation>
    <scope>NUCLEOTIDE SEQUENCE [LARGE SCALE GENOMIC DNA]</scope>
    <source>
        <strain evidence="8">F 1598</strain>
    </source>
</reference>
<dbReference type="PROSITE" id="PS00141">
    <property type="entry name" value="ASP_PROTEASE"/>
    <property type="match status" value="2"/>
</dbReference>
<dbReference type="PANTHER" id="PTHR47966:SF51">
    <property type="entry name" value="BETA-SITE APP-CLEAVING ENZYME, ISOFORM A-RELATED"/>
    <property type="match status" value="1"/>
</dbReference>
<feature type="domain" description="Peptidase A1" evidence="6">
    <location>
        <begin position="79"/>
        <end position="392"/>
    </location>
</feature>
<evidence type="ECO:0000256" key="1">
    <source>
        <dbReference type="ARBA" id="ARBA00007447"/>
    </source>
</evidence>
<evidence type="ECO:0000256" key="3">
    <source>
        <dbReference type="PIRSR" id="PIRSR601461-1"/>
    </source>
</evidence>
<dbReference type="SUPFAM" id="SSF50630">
    <property type="entry name" value="Acid proteases"/>
    <property type="match status" value="1"/>
</dbReference>
<dbReference type="EMBL" id="KN833042">
    <property type="protein sequence ID" value="KIM75785.1"/>
    <property type="molecule type" value="Genomic_DNA"/>
</dbReference>
<dbReference type="Proteomes" id="UP000054166">
    <property type="component" value="Unassembled WGS sequence"/>
</dbReference>
<keyword evidence="5" id="KW-0732">Signal</keyword>
<evidence type="ECO:0000313" key="8">
    <source>
        <dbReference type="Proteomes" id="UP000054166"/>
    </source>
</evidence>
<feature type="active site" evidence="3">
    <location>
        <position position="97"/>
    </location>
</feature>
<dbReference type="InterPro" id="IPR001969">
    <property type="entry name" value="Aspartic_peptidase_AS"/>
</dbReference>
<proteinExistence type="inferred from homology"/>
<dbReference type="PRINTS" id="PR00792">
    <property type="entry name" value="PEPSIN"/>
</dbReference>
<gene>
    <name evidence="7" type="ORF">PILCRDRAFT_826944</name>
</gene>
<dbReference type="InterPro" id="IPR033121">
    <property type="entry name" value="PEPTIDASE_A1"/>
</dbReference>
<dbReference type="HOGENOM" id="CLU_038846_0_0_1"/>
<accession>A0A0C3ETD2</accession>
<dbReference type="PANTHER" id="PTHR47966">
    <property type="entry name" value="BETA-SITE APP-CLEAVING ENZYME, ISOFORM A-RELATED"/>
    <property type="match status" value="1"/>
</dbReference>
<evidence type="ECO:0000259" key="6">
    <source>
        <dbReference type="PROSITE" id="PS51767"/>
    </source>
</evidence>
<evidence type="ECO:0000256" key="2">
    <source>
        <dbReference type="ARBA" id="ARBA00022750"/>
    </source>
</evidence>
<protein>
    <recommendedName>
        <fullName evidence="6">Peptidase A1 domain-containing protein</fullName>
    </recommendedName>
</protein>
<feature type="active site" evidence="3">
    <location>
        <position position="274"/>
    </location>
</feature>